<evidence type="ECO:0000313" key="2">
    <source>
        <dbReference type="EMBL" id="RZC72266.1"/>
    </source>
</evidence>
<dbReference type="Gramene" id="RZC72266">
    <property type="protein sequence ID" value="RZC72266"/>
    <property type="gene ID" value="C5167_035513"/>
</dbReference>
<dbReference type="EMBL" id="CM010721">
    <property type="protein sequence ID" value="RZC72266.1"/>
    <property type="molecule type" value="Genomic_DNA"/>
</dbReference>
<keyword evidence="1" id="KW-1133">Transmembrane helix</keyword>
<dbReference type="Proteomes" id="UP000316621">
    <property type="component" value="Chromosome 7"/>
</dbReference>
<proteinExistence type="predicted"/>
<dbReference type="AlphaFoldDB" id="A0A4Y7KHD1"/>
<keyword evidence="3" id="KW-1185">Reference proteome</keyword>
<gene>
    <name evidence="2" type="ORF">C5167_035513</name>
</gene>
<name>A0A4Y7KHD1_PAPSO</name>
<evidence type="ECO:0000313" key="3">
    <source>
        <dbReference type="Proteomes" id="UP000316621"/>
    </source>
</evidence>
<protein>
    <submittedName>
        <fullName evidence="2">Uncharacterized protein</fullName>
    </submittedName>
</protein>
<reference evidence="2 3" key="1">
    <citation type="journal article" date="2018" name="Science">
        <title>The opium poppy genome and morphinan production.</title>
        <authorList>
            <person name="Guo L."/>
            <person name="Winzer T."/>
            <person name="Yang X."/>
            <person name="Li Y."/>
            <person name="Ning Z."/>
            <person name="He Z."/>
            <person name="Teodor R."/>
            <person name="Lu Y."/>
            <person name="Bowser T.A."/>
            <person name="Graham I.A."/>
            <person name="Ye K."/>
        </authorList>
    </citation>
    <scope>NUCLEOTIDE SEQUENCE [LARGE SCALE GENOMIC DNA]</scope>
    <source>
        <strain evidence="3">cv. HN1</strain>
        <tissue evidence="2">Leaves</tissue>
    </source>
</reference>
<sequence length="333" mass="38317">MKELYQMIMGPGIAPEGLGLISERDISSHFRNSQKFRKFRFSSFKIWKFWWWMKTLGSVALFTGLVTFKSYYRELILPYICRKCQTIVRLPVKSILWVSPISENDVVLWSPAAKELKEVSTGLIESANEFWYLIMALVNALESNSRRRLGEFLCLHGSIGCHSDIWETTESWAELFTINKVTICKLSRPLVPLQFVKNSEVLLGYGSWYHFSFRRMIKFYLYGTDVYYHLDLYDFKLGTSINLKFIVYAESLAMLNSGNYVALPEIEDSKASARTVDLENFNSGAHVGGVQMAFVDDDDSEDEDIAKGLPVSPKSVMELRKQVLKRVVKLGWI</sequence>
<evidence type="ECO:0000256" key="1">
    <source>
        <dbReference type="SAM" id="Phobius"/>
    </source>
</evidence>
<feature type="transmembrane region" description="Helical" evidence="1">
    <location>
        <begin position="49"/>
        <end position="68"/>
    </location>
</feature>
<keyword evidence="1" id="KW-0472">Membrane</keyword>
<keyword evidence="1" id="KW-0812">Transmembrane</keyword>
<organism evidence="2 3">
    <name type="scientific">Papaver somniferum</name>
    <name type="common">Opium poppy</name>
    <dbReference type="NCBI Taxonomy" id="3469"/>
    <lineage>
        <taxon>Eukaryota</taxon>
        <taxon>Viridiplantae</taxon>
        <taxon>Streptophyta</taxon>
        <taxon>Embryophyta</taxon>
        <taxon>Tracheophyta</taxon>
        <taxon>Spermatophyta</taxon>
        <taxon>Magnoliopsida</taxon>
        <taxon>Ranunculales</taxon>
        <taxon>Papaveraceae</taxon>
        <taxon>Papaveroideae</taxon>
        <taxon>Papaver</taxon>
    </lineage>
</organism>
<accession>A0A4Y7KHD1</accession>